<organism evidence="1 2">
    <name type="scientific">Prevotella corporis</name>
    <dbReference type="NCBI Taxonomy" id="28128"/>
    <lineage>
        <taxon>Bacteria</taxon>
        <taxon>Pseudomonadati</taxon>
        <taxon>Bacteroidota</taxon>
        <taxon>Bacteroidia</taxon>
        <taxon>Bacteroidales</taxon>
        <taxon>Prevotellaceae</taxon>
        <taxon>Prevotella</taxon>
    </lineage>
</organism>
<dbReference type="PATRIC" id="fig|28128.5.peg.1004"/>
<dbReference type="EMBL" id="LRQG01000061">
    <property type="protein sequence ID" value="KXA40735.1"/>
    <property type="molecule type" value="Genomic_DNA"/>
</dbReference>
<dbReference type="AlphaFoldDB" id="A0A133QCY8"/>
<sequence length="191" mass="22173">MKQLLLIVICLCLWGCISQKVVKNQVVGGDFTSTDTVSDNSEVLEVDAIHLPDQWTVLKDFRNDIIVLKCHEYDNNTAPISISGTFYTVRRGWIYTNGKLSHTISAEGLTEGVLILDFPTDELRETGGYFKEDKHYIKMNLYRNDEYVSFQHKKFPIDWVQGDTIFCKKEYRNRDKAVSRWVFVGKIPLRR</sequence>
<comment type="caution">
    <text evidence="1">The sequence shown here is derived from an EMBL/GenBank/DDBJ whole genome shotgun (WGS) entry which is preliminary data.</text>
</comment>
<dbReference type="RefSeq" id="WP_156439187.1">
    <property type="nucleotide sequence ID" value="NZ_KQ957219.1"/>
</dbReference>
<protein>
    <submittedName>
        <fullName evidence="1">Uncharacterized protein</fullName>
    </submittedName>
</protein>
<dbReference type="Proteomes" id="UP000070533">
    <property type="component" value="Unassembled WGS sequence"/>
</dbReference>
<reference evidence="2" key="1">
    <citation type="submission" date="2016-01" db="EMBL/GenBank/DDBJ databases">
        <authorList>
            <person name="Mitreva M."/>
            <person name="Pepin K.H."/>
            <person name="Mihindukulasuriya K.A."/>
            <person name="Fulton R."/>
            <person name="Fronick C."/>
            <person name="O'Laughlin M."/>
            <person name="Miner T."/>
            <person name="Herter B."/>
            <person name="Rosa B.A."/>
            <person name="Cordes M."/>
            <person name="Tomlinson C."/>
            <person name="Wollam A."/>
            <person name="Palsikar V.B."/>
            <person name="Mardis E.R."/>
            <person name="Wilson R.K."/>
        </authorList>
    </citation>
    <scope>NUCLEOTIDE SEQUENCE [LARGE SCALE GENOMIC DNA]</scope>
    <source>
        <strain evidence="2">MJR7716</strain>
    </source>
</reference>
<accession>A0A133QCY8</accession>
<keyword evidence="2" id="KW-1185">Reference proteome</keyword>
<proteinExistence type="predicted"/>
<gene>
    <name evidence="1" type="ORF">HMPREF3226_00995</name>
</gene>
<evidence type="ECO:0000313" key="2">
    <source>
        <dbReference type="Proteomes" id="UP000070533"/>
    </source>
</evidence>
<dbReference type="STRING" id="28128.HMPREF3226_00995"/>
<name>A0A133QCY8_9BACT</name>
<evidence type="ECO:0000313" key="1">
    <source>
        <dbReference type="EMBL" id="KXA40735.1"/>
    </source>
</evidence>
<dbReference type="OrthoDB" id="1068949at2"/>